<proteinExistence type="predicted"/>
<dbReference type="AlphaFoldDB" id="A0A9N9BQF3"/>
<evidence type="ECO:0000313" key="2">
    <source>
        <dbReference type="Proteomes" id="UP000789396"/>
    </source>
</evidence>
<comment type="caution">
    <text evidence="1">The sequence shown here is derived from an EMBL/GenBank/DDBJ whole genome shotgun (WGS) entry which is preliminary data.</text>
</comment>
<dbReference type="OrthoDB" id="2338404at2759"/>
<accession>A0A9N9BQF3</accession>
<evidence type="ECO:0000313" key="1">
    <source>
        <dbReference type="EMBL" id="CAG8574109.1"/>
    </source>
</evidence>
<sequence length="579" mass="67062">MIEAQNVAECIKNINSLKINHGLIISAEGVRHSKFSAYSLCSQFQARKLNTPLGNSFQIALRFSTKQRDSFLFKNHIDHSAVDLKHCDWITVKSTENPLINESLVKDVCLQIQCSQLELIVEKDKIKPSKVMVAKIKEALNHYNPYNELMSIFEIYGQFLPRKFILGHKICRVTRLIVDESHPDSNFKEGEQSANFMTEKYYDILSQWEKHIGVYGFDSSYFMSVDRKLIMKDEIEMWMKNCSKNDYESLQIINWNEFYPIYEIFDEPLCQEIKSILGIIDPSRSLNVKERLLFSGTIPIKDPHFSYRVNFPICFKFNDYQLFGKLVKQNGEPVDKHTELQIEWILIGIPAKIGFFCMKTRNIRILRSINTSIPLNPNENNWKITLDVQDSLPQNSFLVTSFKYSSNYERSFEVVALNYQYNENKIELNYADNKNLISSPMEIYDSDGNNFKNYDINGDEPKCLIQCFILFLESCEKLMVHLNAIGKSIISLEKEITSKLQKVEINSLESQSENVLTKHVNYDSPSSSEKLMVHLNALRKSIISIGKEITSKLQKVEINSLESQSENVLTKHVNYDSPK</sequence>
<keyword evidence="2" id="KW-1185">Reference proteome</keyword>
<reference evidence="1" key="1">
    <citation type="submission" date="2021-06" db="EMBL/GenBank/DDBJ databases">
        <authorList>
            <person name="Kallberg Y."/>
            <person name="Tangrot J."/>
            <person name="Rosling A."/>
        </authorList>
    </citation>
    <scope>NUCLEOTIDE SEQUENCE</scope>
    <source>
        <strain evidence="1">IN212</strain>
    </source>
</reference>
<organism evidence="1 2">
    <name type="scientific">Racocetra fulgida</name>
    <dbReference type="NCBI Taxonomy" id="60492"/>
    <lineage>
        <taxon>Eukaryota</taxon>
        <taxon>Fungi</taxon>
        <taxon>Fungi incertae sedis</taxon>
        <taxon>Mucoromycota</taxon>
        <taxon>Glomeromycotina</taxon>
        <taxon>Glomeromycetes</taxon>
        <taxon>Diversisporales</taxon>
        <taxon>Gigasporaceae</taxon>
        <taxon>Racocetra</taxon>
    </lineage>
</organism>
<dbReference type="Proteomes" id="UP000789396">
    <property type="component" value="Unassembled WGS sequence"/>
</dbReference>
<feature type="non-terminal residue" evidence="1">
    <location>
        <position position="579"/>
    </location>
</feature>
<dbReference type="EMBL" id="CAJVPZ010006471">
    <property type="protein sequence ID" value="CAG8574109.1"/>
    <property type="molecule type" value="Genomic_DNA"/>
</dbReference>
<gene>
    <name evidence="1" type="ORF">RFULGI_LOCUS5581</name>
</gene>
<name>A0A9N9BQF3_9GLOM</name>
<protein>
    <submittedName>
        <fullName evidence="1">16777_t:CDS:1</fullName>
    </submittedName>
</protein>